<evidence type="ECO:0000256" key="1">
    <source>
        <dbReference type="ARBA" id="ARBA00022729"/>
    </source>
</evidence>
<keyword evidence="4" id="KW-1185">Reference proteome</keyword>
<dbReference type="InterPro" id="IPR029052">
    <property type="entry name" value="Metallo-depent_PP-like"/>
</dbReference>
<reference evidence="3 4" key="1">
    <citation type="submission" date="2012-09" db="EMBL/GenBank/DDBJ databases">
        <title>Genome Sequence of alkane-degrading Bacterium Alcanivorax sp. 521-1.</title>
        <authorList>
            <person name="Lai Q."/>
            <person name="Shao Z."/>
        </authorList>
    </citation>
    <scope>NUCLEOTIDE SEQUENCE [LARGE SCALE GENOMIC DNA]</scope>
    <source>
        <strain evidence="3 4">521-1</strain>
    </source>
</reference>
<comment type="caution">
    <text evidence="3">The sequence shown here is derived from an EMBL/GenBank/DDBJ whole genome shotgun (WGS) entry which is preliminary data.</text>
</comment>
<dbReference type="InterPro" id="IPR008963">
    <property type="entry name" value="Purple_acid_Pase-like_N"/>
</dbReference>
<organism evidence="3 4">
    <name type="scientific">Alloalcanivorax profundimaris</name>
    <dbReference type="NCBI Taxonomy" id="2735259"/>
    <lineage>
        <taxon>Bacteria</taxon>
        <taxon>Pseudomonadati</taxon>
        <taxon>Pseudomonadota</taxon>
        <taxon>Gammaproteobacteria</taxon>
        <taxon>Oceanospirillales</taxon>
        <taxon>Alcanivoracaceae</taxon>
        <taxon>Alloalcanivorax</taxon>
    </lineage>
</organism>
<dbReference type="Pfam" id="PF00149">
    <property type="entry name" value="Metallophos"/>
    <property type="match status" value="1"/>
</dbReference>
<sequence length="437" mass="49314">MQDNSNRTRTLTWFTDGAEAPRQRLEYDQPDGPWDEERIQSRPLLKWVYAFSEDTFGVDARTHRAMAPALDPDKPFRYRVGSEQGGWSRVYWLDAIPRDNWTFIHYGDVGVNERARRVIDESRRHRRDLLILAGDLSYANGDQPVWDQWFDLAEPLLASTLTMAAAGNHEAKDGEGLTAGKAFKSRLTHPDPLLDNLNPNPGSTYYGFDINRVHFFVSSAGALIEDFSLAEELVNLEIDLAKAAARRARGEIDFIVLVQHYPIWTDQDGRSPANFALVTLQENILLRYGVDLLLVGHDHVYQRSKSMAYGVESSLGYVQVLCGTGGASVRLFDDGPQGWSAKQFVGIGLVHYQVEPGRITGEFWGAEPEGLEDEKRQTVTGPFQSRDRFVVEKRAHLACLECARPARPAAELLRDYPAIVAHTRERNRRHLAEEHGG</sequence>
<evidence type="ECO:0000313" key="4">
    <source>
        <dbReference type="Proteomes" id="UP000662703"/>
    </source>
</evidence>
<dbReference type="SUPFAM" id="SSF49363">
    <property type="entry name" value="Purple acid phosphatase, N-terminal domain"/>
    <property type="match status" value="1"/>
</dbReference>
<gene>
    <name evidence="3" type="ORF">Y5W_03360</name>
</gene>
<dbReference type="PANTHER" id="PTHR22953:SF153">
    <property type="entry name" value="PURPLE ACID PHOSPHATASE"/>
    <property type="match status" value="1"/>
</dbReference>
<dbReference type="EMBL" id="ARXX01000073">
    <property type="protein sequence ID" value="MBF5058066.1"/>
    <property type="molecule type" value="Genomic_DNA"/>
</dbReference>
<name>A0ABS0AV97_9GAMM</name>
<dbReference type="Proteomes" id="UP000662703">
    <property type="component" value="Unassembled WGS sequence"/>
</dbReference>
<dbReference type="Gene3D" id="3.60.21.10">
    <property type="match status" value="1"/>
</dbReference>
<proteinExistence type="predicted"/>
<dbReference type="PANTHER" id="PTHR22953">
    <property type="entry name" value="ACID PHOSPHATASE RELATED"/>
    <property type="match status" value="1"/>
</dbReference>
<dbReference type="InterPro" id="IPR004843">
    <property type="entry name" value="Calcineurin-like_PHP"/>
</dbReference>
<dbReference type="SUPFAM" id="SSF56300">
    <property type="entry name" value="Metallo-dependent phosphatases"/>
    <property type="match status" value="1"/>
</dbReference>
<evidence type="ECO:0000313" key="3">
    <source>
        <dbReference type="EMBL" id="MBF5058066.1"/>
    </source>
</evidence>
<feature type="domain" description="Calcineurin-like phosphoesterase" evidence="2">
    <location>
        <begin position="103"/>
        <end position="301"/>
    </location>
</feature>
<accession>A0ABS0AV97</accession>
<evidence type="ECO:0000259" key="2">
    <source>
        <dbReference type="Pfam" id="PF00149"/>
    </source>
</evidence>
<protein>
    <submittedName>
        <fullName evidence="3">Metallophosphoesterase</fullName>
    </submittedName>
</protein>
<keyword evidence="1" id="KW-0732">Signal</keyword>
<dbReference type="InterPro" id="IPR039331">
    <property type="entry name" value="PAPs-like"/>
</dbReference>